<gene>
    <name evidence="1" type="ORF">HUN41_00113</name>
</gene>
<keyword evidence="2" id="KW-1185">Reference proteome</keyword>
<protein>
    <submittedName>
        <fullName evidence="1">Uncharacterized protein</fullName>
    </submittedName>
</protein>
<name>A0A7G4AW45_9CAUD</name>
<proteinExistence type="predicted"/>
<accession>A0A7G4AW45</accession>
<organism evidence="1 2">
    <name type="scientific">Streptomyces phage Coruscant</name>
    <dbReference type="NCBI Taxonomy" id="2739834"/>
    <lineage>
        <taxon>Viruses</taxon>
        <taxon>Duplodnaviria</taxon>
        <taxon>Heunggongvirae</taxon>
        <taxon>Uroviricota</taxon>
        <taxon>Caudoviricetes</taxon>
        <taxon>Stanwilliamsviridae</taxon>
        <taxon>Boydwoodruffvirinae</taxon>
        <taxon>Coruscantvirus</taxon>
        <taxon>Coruscantvirus coruscant</taxon>
    </lineage>
</organism>
<evidence type="ECO:0000313" key="2">
    <source>
        <dbReference type="Proteomes" id="UP000515922"/>
    </source>
</evidence>
<reference evidence="1 2" key="1">
    <citation type="submission" date="2020-07" db="EMBL/GenBank/DDBJ databases">
        <title>Streptomyces phage Genome sequencing and assembly.</title>
        <authorList>
            <person name="Sharma V."/>
            <person name="Hardy A."/>
            <person name="Frunzke J."/>
        </authorList>
    </citation>
    <scope>NUCLEOTIDE SEQUENCE [LARGE SCALE GENOMIC DNA]</scope>
</reference>
<evidence type="ECO:0000313" key="1">
    <source>
        <dbReference type="EMBL" id="QMP84235.1"/>
    </source>
</evidence>
<dbReference type="Proteomes" id="UP000515922">
    <property type="component" value="Segment"/>
</dbReference>
<dbReference type="EMBL" id="MT711976">
    <property type="protein sequence ID" value="QMP84235.1"/>
    <property type="molecule type" value="Genomic_DNA"/>
</dbReference>
<sequence>MRSYSFSQRAATVSYVSIPSGTISSPSNLTIAFTKNGVTIPNTSTMSVVGNDIRLTLGYVLAQAVNDGMTYVISDTDVPIIRGTVKILAAPAISGAYLFSLGNLPGVLTANIFLAITNPATSNRTIAFSGAFISSGTTGAATSAIPLRGRRATGVSGGTLQNTADITKLNSSYPTPFAEIRTDNPTATLGPAIFNSPSPRAQGAQSVGTVHDVELPPGSPPFLLVPGESAILRTASGETTQSWNITIIWAEI</sequence>